<evidence type="ECO:0000259" key="1">
    <source>
        <dbReference type="Pfam" id="PF06985"/>
    </source>
</evidence>
<dbReference type="STRING" id="1095630.A0A2J6TVT3"/>
<feature type="domain" description="Heterokaryon incompatibility" evidence="1">
    <location>
        <begin position="46"/>
        <end position="128"/>
    </location>
</feature>
<sequence length="129" mass="14982">YQYEPLPRNDNIRLLSLLPGESNEDIHCSLSLSFLSEELQQPSCEYEALSYTWGSNERPHRVLIDDLDFPVTANLFAALRGFRLCSQVRTLWVDAICINRDDISERHDQVQKMSHIFRAAKNVLFWPGE</sequence>
<gene>
    <name evidence="2" type="ORF">K444DRAFT_481443</name>
</gene>
<keyword evidence="3" id="KW-1185">Reference proteome</keyword>
<feature type="non-terminal residue" evidence="2">
    <location>
        <position position="129"/>
    </location>
</feature>
<proteinExistence type="predicted"/>
<dbReference type="GeneID" id="36581084"/>
<dbReference type="OrthoDB" id="2157530at2759"/>
<dbReference type="AlphaFoldDB" id="A0A2J6TVT3"/>
<evidence type="ECO:0000313" key="3">
    <source>
        <dbReference type="Proteomes" id="UP000235371"/>
    </source>
</evidence>
<dbReference type="InParanoid" id="A0A2J6TVT3"/>
<evidence type="ECO:0000313" key="2">
    <source>
        <dbReference type="EMBL" id="PMD67068.1"/>
    </source>
</evidence>
<feature type="non-terminal residue" evidence="2">
    <location>
        <position position="1"/>
    </location>
</feature>
<dbReference type="Pfam" id="PF06985">
    <property type="entry name" value="HET"/>
    <property type="match status" value="1"/>
</dbReference>
<dbReference type="PANTHER" id="PTHR24148:SF82">
    <property type="entry name" value="HETEROKARYON INCOMPATIBILITY DOMAIN-CONTAINING PROTEIN"/>
    <property type="match status" value="1"/>
</dbReference>
<dbReference type="InterPro" id="IPR010730">
    <property type="entry name" value="HET"/>
</dbReference>
<dbReference type="RefSeq" id="XP_024743972.1">
    <property type="nucleotide sequence ID" value="XM_024873004.1"/>
</dbReference>
<organism evidence="2 3">
    <name type="scientific">Hyaloscypha bicolor E</name>
    <dbReference type="NCBI Taxonomy" id="1095630"/>
    <lineage>
        <taxon>Eukaryota</taxon>
        <taxon>Fungi</taxon>
        <taxon>Dikarya</taxon>
        <taxon>Ascomycota</taxon>
        <taxon>Pezizomycotina</taxon>
        <taxon>Leotiomycetes</taxon>
        <taxon>Helotiales</taxon>
        <taxon>Hyaloscyphaceae</taxon>
        <taxon>Hyaloscypha</taxon>
        <taxon>Hyaloscypha bicolor</taxon>
    </lineage>
</organism>
<protein>
    <submittedName>
        <fullName evidence="2">HET-domain-containing protein</fullName>
    </submittedName>
</protein>
<name>A0A2J6TVT3_9HELO</name>
<dbReference type="InterPro" id="IPR052895">
    <property type="entry name" value="HetReg/Transcr_Mod"/>
</dbReference>
<dbReference type="PANTHER" id="PTHR24148">
    <property type="entry name" value="ANKYRIN REPEAT DOMAIN-CONTAINING PROTEIN 39 HOMOLOG-RELATED"/>
    <property type="match status" value="1"/>
</dbReference>
<accession>A0A2J6TVT3</accession>
<dbReference type="EMBL" id="KZ613740">
    <property type="protein sequence ID" value="PMD67068.1"/>
    <property type="molecule type" value="Genomic_DNA"/>
</dbReference>
<dbReference type="Proteomes" id="UP000235371">
    <property type="component" value="Unassembled WGS sequence"/>
</dbReference>
<reference evidence="2 3" key="1">
    <citation type="submission" date="2016-04" db="EMBL/GenBank/DDBJ databases">
        <title>A degradative enzymes factory behind the ericoid mycorrhizal symbiosis.</title>
        <authorList>
            <consortium name="DOE Joint Genome Institute"/>
            <person name="Martino E."/>
            <person name="Morin E."/>
            <person name="Grelet G."/>
            <person name="Kuo A."/>
            <person name="Kohler A."/>
            <person name="Daghino S."/>
            <person name="Barry K."/>
            <person name="Choi C."/>
            <person name="Cichocki N."/>
            <person name="Clum A."/>
            <person name="Copeland A."/>
            <person name="Hainaut M."/>
            <person name="Haridas S."/>
            <person name="Labutti K."/>
            <person name="Lindquist E."/>
            <person name="Lipzen A."/>
            <person name="Khouja H.-R."/>
            <person name="Murat C."/>
            <person name="Ohm R."/>
            <person name="Olson A."/>
            <person name="Spatafora J."/>
            <person name="Veneault-Fourrey C."/>
            <person name="Henrissat B."/>
            <person name="Grigoriev I."/>
            <person name="Martin F."/>
            <person name="Perotto S."/>
        </authorList>
    </citation>
    <scope>NUCLEOTIDE SEQUENCE [LARGE SCALE GENOMIC DNA]</scope>
    <source>
        <strain evidence="2 3">E</strain>
    </source>
</reference>